<dbReference type="PANTHER" id="PTHR33048">
    <property type="entry name" value="PTH11-LIKE INTEGRAL MEMBRANE PROTEIN (AFU_ORTHOLOGUE AFUA_5G11245)"/>
    <property type="match status" value="1"/>
</dbReference>
<evidence type="ECO:0000313" key="8">
    <source>
        <dbReference type="EMBL" id="PMD29424.1"/>
    </source>
</evidence>
<feature type="domain" description="Rhodopsin" evidence="7">
    <location>
        <begin position="34"/>
        <end position="270"/>
    </location>
</feature>
<evidence type="ECO:0000256" key="1">
    <source>
        <dbReference type="ARBA" id="ARBA00004141"/>
    </source>
</evidence>
<evidence type="ECO:0000256" key="2">
    <source>
        <dbReference type="ARBA" id="ARBA00022692"/>
    </source>
</evidence>
<accession>A0A2J6QT31</accession>
<comment type="similarity">
    <text evidence="5">Belongs to the SAT4 family.</text>
</comment>
<reference evidence="8 9" key="1">
    <citation type="submission" date="2016-04" db="EMBL/GenBank/DDBJ databases">
        <title>A degradative enzymes factory behind the ericoid mycorrhizal symbiosis.</title>
        <authorList>
            <consortium name="DOE Joint Genome Institute"/>
            <person name="Martino E."/>
            <person name="Morin E."/>
            <person name="Grelet G."/>
            <person name="Kuo A."/>
            <person name="Kohler A."/>
            <person name="Daghino S."/>
            <person name="Barry K."/>
            <person name="Choi C."/>
            <person name="Cichocki N."/>
            <person name="Clum A."/>
            <person name="Copeland A."/>
            <person name="Hainaut M."/>
            <person name="Haridas S."/>
            <person name="Labutti K."/>
            <person name="Lindquist E."/>
            <person name="Lipzen A."/>
            <person name="Khouja H.-R."/>
            <person name="Murat C."/>
            <person name="Ohm R."/>
            <person name="Olson A."/>
            <person name="Spatafora J."/>
            <person name="Veneault-Fourrey C."/>
            <person name="Henrissat B."/>
            <person name="Grigoriev I."/>
            <person name="Martin F."/>
            <person name="Perotto S."/>
        </authorList>
    </citation>
    <scope>NUCLEOTIDE SEQUENCE [LARGE SCALE GENOMIC DNA]</scope>
    <source>
        <strain evidence="8 9">F</strain>
    </source>
</reference>
<feature type="transmembrane region" description="Helical" evidence="6">
    <location>
        <begin position="49"/>
        <end position="75"/>
    </location>
</feature>
<evidence type="ECO:0000313" key="9">
    <source>
        <dbReference type="Proteomes" id="UP000235786"/>
    </source>
</evidence>
<keyword evidence="9" id="KW-1185">Reference proteome</keyword>
<sequence>MNQQAESLPNDSVGPKALAALTPLLAIGMLFYAIRIYTRVVPKYKLNAADWACTMAVVSETISYALFAAAVRFGFGKHSIYVSSASYRKIFQCLFGVILTGLWSSTFSRVSIAALLLDFAPSRAWKIALWLLIVLQFIDLLGTDFIELFQCRPIRAFWDQVPGGKCNAPDVMQILGYVYNAIGMLGDLTFAIMPIFLIWRLSRPVIERCLIYFLMAMSLFATGAGVMTNIYAYPYGRDSPDRLIEMMPLFLWCRIEGCVLIVACSAPLLKA</sequence>
<evidence type="ECO:0000256" key="3">
    <source>
        <dbReference type="ARBA" id="ARBA00022989"/>
    </source>
</evidence>
<dbReference type="AlphaFoldDB" id="A0A2J6QT31"/>
<evidence type="ECO:0000256" key="5">
    <source>
        <dbReference type="ARBA" id="ARBA00038359"/>
    </source>
</evidence>
<gene>
    <name evidence="8" type="ORF">L207DRAFT_405146</name>
</gene>
<keyword evidence="3 6" id="KW-1133">Transmembrane helix</keyword>
<dbReference type="Proteomes" id="UP000235786">
    <property type="component" value="Unassembled WGS sequence"/>
</dbReference>
<feature type="transmembrane region" description="Helical" evidence="6">
    <location>
        <begin position="177"/>
        <end position="199"/>
    </location>
</feature>
<name>A0A2J6QT31_HYAVF</name>
<evidence type="ECO:0000259" key="7">
    <source>
        <dbReference type="Pfam" id="PF20684"/>
    </source>
</evidence>
<organism evidence="8 9">
    <name type="scientific">Hyaloscypha variabilis (strain UAMH 11265 / GT02V1 / F)</name>
    <name type="common">Meliniomyces variabilis</name>
    <dbReference type="NCBI Taxonomy" id="1149755"/>
    <lineage>
        <taxon>Eukaryota</taxon>
        <taxon>Fungi</taxon>
        <taxon>Dikarya</taxon>
        <taxon>Ascomycota</taxon>
        <taxon>Pezizomycotina</taxon>
        <taxon>Leotiomycetes</taxon>
        <taxon>Helotiales</taxon>
        <taxon>Hyaloscyphaceae</taxon>
        <taxon>Hyaloscypha</taxon>
        <taxon>Hyaloscypha variabilis</taxon>
    </lineage>
</organism>
<comment type="subcellular location">
    <subcellularLocation>
        <location evidence="1">Membrane</location>
        <topology evidence="1">Multi-pass membrane protein</topology>
    </subcellularLocation>
</comment>
<dbReference type="InterPro" id="IPR052337">
    <property type="entry name" value="SAT4-like"/>
</dbReference>
<proteinExistence type="inferred from homology"/>
<protein>
    <recommendedName>
        <fullName evidence="7">Rhodopsin domain-containing protein</fullName>
    </recommendedName>
</protein>
<feature type="transmembrane region" description="Helical" evidence="6">
    <location>
        <begin position="129"/>
        <end position="149"/>
    </location>
</feature>
<feature type="non-terminal residue" evidence="8">
    <location>
        <position position="271"/>
    </location>
</feature>
<dbReference type="GO" id="GO:0016020">
    <property type="term" value="C:membrane"/>
    <property type="evidence" value="ECO:0007669"/>
    <property type="project" value="UniProtKB-SubCell"/>
</dbReference>
<dbReference type="PANTHER" id="PTHR33048:SF129">
    <property type="entry name" value="INTEGRAL MEMBRANE PROTEIN-RELATED"/>
    <property type="match status" value="1"/>
</dbReference>
<feature type="transmembrane region" description="Helical" evidence="6">
    <location>
        <begin position="211"/>
        <end position="233"/>
    </location>
</feature>
<evidence type="ECO:0000256" key="4">
    <source>
        <dbReference type="ARBA" id="ARBA00023136"/>
    </source>
</evidence>
<dbReference type="Pfam" id="PF20684">
    <property type="entry name" value="Fung_rhodopsin"/>
    <property type="match status" value="1"/>
</dbReference>
<dbReference type="EMBL" id="KZ613974">
    <property type="protein sequence ID" value="PMD29424.1"/>
    <property type="molecule type" value="Genomic_DNA"/>
</dbReference>
<dbReference type="OrthoDB" id="3923077at2759"/>
<dbReference type="InterPro" id="IPR049326">
    <property type="entry name" value="Rhodopsin_dom_fungi"/>
</dbReference>
<evidence type="ECO:0000256" key="6">
    <source>
        <dbReference type="SAM" id="Phobius"/>
    </source>
</evidence>
<keyword evidence="4 6" id="KW-0472">Membrane</keyword>
<feature type="transmembrane region" description="Helical" evidence="6">
    <location>
        <begin position="95"/>
        <end position="117"/>
    </location>
</feature>
<feature type="transmembrane region" description="Helical" evidence="6">
    <location>
        <begin position="17"/>
        <end position="37"/>
    </location>
</feature>
<keyword evidence="2 6" id="KW-0812">Transmembrane</keyword>